<dbReference type="PANTHER" id="PTHR21597">
    <property type="entry name" value="THO2 PROTEIN"/>
    <property type="match status" value="1"/>
</dbReference>
<evidence type="ECO:0000313" key="5">
    <source>
        <dbReference type="Proteomes" id="UP001152795"/>
    </source>
</evidence>
<name>A0A6S7IJE4_PARCT</name>
<dbReference type="GO" id="GO:0006406">
    <property type="term" value="P:mRNA export from nucleus"/>
    <property type="evidence" value="ECO:0007669"/>
    <property type="project" value="InterPro"/>
</dbReference>
<feature type="compositionally biased region" description="Basic and acidic residues" evidence="3">
    <location>
        <begin position="530"/>
        <end position="553"/>
    </location>
</feature>
<dbReference type="Proteomes" id="UP001152795">
    <property type="component" value="Unassembled WGS sequence"/>
</dbReference>
<feature type="region of interest" description="Disordered" evidence="3">
    <location>
        <begin position="496"/>
        <end position="588"/>
    </location>
</feature>
<dbReference type="EMBL" id="CACRXK020010355">
    <property type="protein sequence ID" value="CAB4019215.1"/>
    <property type="molecule type" value="Genomic_DNA"/>
</dbReference>
<evidence type="ECO:0000256" key="2">
    <source>
        <dbReference type="SAM" id="Coils"/>
    </source>
</evidence>
<dbReference type="PANTHER" id="PTHR21597:SF0">
    <property type="entry name" value="THO COMPLEX SUBUNIT 2"/>
    <property type="match status" value="1"/>
</dbReference>
<evidence type="ECO:0000313" key="4">
    <source>
        <dbReference type="EMBL" id="CAB4019215.1"/>
    </source>
</evidence>
<reference evidence="4" key="1">
    <citation type="submission" date="2020-04" db="EMBL/GenBank/DDBJ databases">
        <authorList>
            <person name="Alioto T."/>
            <person name="Alioto T."/>
            <person name="Gomez Garrido J."/>
        </authorList>
    </citation>
    <scope>NUCLEOTIDE SEQUENCE</scope>
    <source>
        <strain evidence="4">A484AB</strain>
    </source>
</reference>
<dbReference type="Pfam" id="PF11262">
    <property type="entry name" value="Tho2"/>
    <property type="match status" value="1"/>
</dbReference>
<organism evidence="4 5">
    <name type="scientific">Paramuricea clavata</name>
    <name type="common">Red gorgonian</name>
    <name type="synonym">Violescent sea-whip</name>
    <dbReference type="NCBI Taxonomy" id="317549"/>
    <lineage>
        <taxon>Eukaryota</taxon>
        <taxon>Metazoa</taxon>
        <taxon>Cnidaria</taxon>
        <taxon>Anthozoa</taxon>
        <taxon>Octocorallia</taxon>
        <taxon>Malacalcyonacea</taxon>
        <taxon>Plexauridae</taxon>
        <taxon>Paramuricea</taxon>
    </lineage>
</organism>
<accession>A0A6S7IJE4</accession>
<proteinExistence type="predicted"/>
<dbReference type="InterPro" id="IPR021418">
    <property type="entry name" value="THO_THOC2_C"/>
</dbReference>
<evidence type="ECO:0000256" key="1">
    <source>
        <dbReference type="ARBA" id="ARBA00047033"/>
    </source>
</evidence>
<evidence type="ECO:0000256" key="3">
    <source>
        <dbReference type="SAM" id="MobiDB-lite"/>
    </source>
</evidence>
<dbReference type="OrthoDB" id="29024at2759"/>
<protein>
    <submittedName>
        <fullName evidence="4">Uncharacterized protein</fullName>
    </submittedName>
</protein>
<dbReference type="GO" id="GO:0000445">
    <property type="term" value="C:THO complex part of transcription export complex"/>
    <property type="evidence" value="ECO:0007669"/>
    <property type="project" value="TreeGrafter"/>
</dbReference>
<gene>
    <name evidence="4" type="ORF">PACLA_8A024952</name>
</gene>
<dbReference type="GO" id="GO:0006397">
    <property type="term" value="P:mRNA processing"/>
    <property type="evidence" value="ECO:0007669"/>
    <property type="project" value="InterPro"/>
</dbReference>
<feature type="coiled-coil region" evidence="2">
    <location>
        <begin position="240"/>
        <end position="277"/>
    </location>
</feature>
<keyword evidence="5" id="KW-1185">Reference proteome</keyword>
<feature type="compositionally biased region" description="Basic and acidic residues" evidence="3">
    <location>
        <begin position="496"/>
        <end position="513"/>
    </location>
</feature>
<feature type="compositionally biased region" description="Low complexity" evidence="3">
    <location>
        <begin position="568"/>
        <end position="588"/>
    </location>
</feature>
<comment type="caution">
    <text evidence="4">The sequence shown here is derived from an EMBL/GenBank/DDBJ whole genome shotgun (WGS) entry which is preliminary data.</text>
</comment>
<keyword evidence="2" id="KW-0175">Coiled coil</keyword>
<dbReference type="AlphaFoldDB" id="A0A6S7IJE4"/>
<sequence>MSGIEISEEVTMDQIEALSGGEMLRAEGGWFGQIRNTKKSSQRLRDTLMDGDLAFPLCILMAQQRNSVIFLDEPPNRHLKLVGKLYDQCHDTMVQFGGFLATQLNSEDYDNNLPPLEDLVQNFYVTQDAAFFLARPMFANKIQATFEETQKSEKSKNLSQKQIFKLYINAVNSVLEPVTLNVVDLHPLRVWNNISPQLYVAFWSLTMYDLHVPVERYDAEKYKMNDLLNNLDENKELNSASKKKKEKERCLGAIEKLKDEQREQEQHTQRVKEWLKHEQDNWIPSKSSKNESVTQLLQLCIFPRCVFTASDAIFCAKFVHMLHNLKTPNFSTLLCFDRVFSDISYTVTTLTESEASRYGRFLASMLEIVMRWHKDKKTYEKECGSYPGFVTVLRTTNTDKAEHLDYENFRHVCHKWQYKLTKALVVCLESKDYTQIRNTIMVLIKILPHYPKVSNLGMALERRVERICEEEKDKRKDLYALAIGYAGKLRTHKSEMIPEGMFHRKAPDSKDKMNVISTNTSQNATSQADIKQEVDEKEVTSEKPVTQDEKTKTSESVQVNDVEDSKSTSKQSSSQSIASEKSSSTSLK</sequence>
<comment type="subunit">
    <text evidence="1">Component of the THO subcomplex, which is composed of THOC1, THOC2, THOC3, THOC5, THOC6 and THOC7. The THO subcomplex interacts with DDX39B to form the THO-DDX39B complex which multimerizes into a 28-subunit tetrameric assembly. Component of the transcription/export (TREX) complex at least composed of ALYREF/THOC4, DDX39B, SARNP/CIP29, CHTOP and the THO subcomplex; in the complex interacts with THOC1, THOC3, THOC5, THOC7 and DDX39B. TREX seems to have a dynamic structure involving ATP-dependent remodeling. Interacts with POLDIP3 and ZC3H11A.</text>
</comment>
<feature type="compositionally biased region" description="Polar residues" evidence="3">
    <location>
        <begin position="515"/>
        <end position="529"/>
    </location>
</feature>
<dbReference type="GO" id="GO:0003729">
    <property type="term" value="F:mRNA binding"/>
    <property type="evidence" value="ECO:0007669"/>
    <property type="project" value="TreeGrafter"/>
</dbReference>
<dbReference type="InterPro" id="IPR040007">
    <property type="entry name" value="Tho2"/>
</dbReference>